<dbReference type="SUPFAM" id="SSF63817">
    <property type="entry name" value="Sortase"/>
    <property type="match status" value="1"/>
</dbReference>
<dbReference type="Gene3D" id="2.40.260.10">
    <property type="entry name" value="Sortase"/>
    <property type="match status" value="1"/>
</dbReference>
<dbReference type="CDD" id="cd05829">
    <property type="entry name" value="Sortase_F"/>
    <property type="match status" value="1"/>
</dbReference>
<evidence type="ECO:0000313" key="3">
    <source>
        <dbReference type="Proteomes" id="UP001595685"/>
    </source>
</evidence>
<gene>
    <name evidence="2" type="ORF">ACFOLH_06900</name>
</gene>
<sequence>MPLRRGLPRAVPVLLGLVLVGVLVLVLGPRTGTGPGVAAPGVAAPVPVTTAAAPSSPASPAVPVPAPSTAPAEGMSLVVPALGLRTDVSEVSPVGGRIDPPTFDRAYRIAPYGTPGSDNTTYIAGHSWNAGDAVFNPLLDVESQEATLAAGDLVEVVEDGVTYRYEVLSTARYPKGTLADVGEVWDRVPGRLVLITCFQLDTGARSRDNLVVTAQLLPGSPGPVVPSGTATAGSAAPAR</sequence>
<dbReference type="Pfam" id="PF04203">
    <property type="entry name" value="Sortase"/>
    <property type="match status" value="1"/>
</dbReference>
<dbReference type="InterPro" id="IPR042001">
    <property type="entry name" value="Sortase_F"/>
</dbReference>
<keyword evidence="1" id="KW-0378">Hydrolase</keyword>
<name>A0ABV7WEA8_9MICO</name>
<protein>
    <submittedName>
        <fullName evidence="2">Class F sortase</fullName>
    </submittedName>
</protein>
<comment type="caution">
    <text evidence="2">The sequence shown here is derived from an EMBL/GenBank/DDBJ whole genome shotgun (WGS) entry which is preliminary data.</text>
</comment>
<dbReference type="InterPro" id="IPR023365">
    <property type="entry name" value="Sortase_dom-sf"/>
</dbReference>
<dbReference type="RefSeq" id="WP_376983875.1">
    <property type="nucleotide sequence ID" value="NZ_JBHRWW010000003.1"/>
</dbReference>
<evidence type="ECO:0000313" key="2">
    <source>
        <dbReference type="EMBL" id="MFC3688065.1"/>
    </source>
</evidence>
<dbReference type="EMBL" id="JBHRWW010000003">
    <property type="protein sequence ID" value="MFC3688065.1"/>
    <property type="molecule type" value="Genomic_DNA"/>
</dbReference>
<evidence type="ECO:0000256" key="1">
    <source>
        <dbReference type="ARBA" id="ARBA00022801"/>
    </source>
</evidence>
<keyword evidence="3" id="KW-1185">Reference proteome</keyword>
<dbReference type="Proteomes" id="UP001595685">
    <property type="component" value="Unassembled WGS sequence"/>
</dbReference>
<proteinExistence type="predicted"/>
<reference evidence="3" key="1">
    <citation type="journal article" date="2019" name="Int. J. Syst. Evol. Microbiol.">
        <title>The Global Catalogue of Microorganisms (GCM) 10K type strain sequencing project: providing services to taxonomists for standard genome sequencing and annotation.</title>
        <authorList>
            <consortium name="The Broad Institute Genomics Platform"/>
            <consortium name="The Broad Institute Genome Sequencing Center for Infectious Disease"/>
            <person name="Wu L."/>
            <person name="Ma J."/>
        </authorList>
    </citation>
    <scope>NUCLEOTIDE SEQUENCE [LARGE SCALE GENOMIC DNA]</scope>
    <source>
        <strain evidence="3">NCAIM B.02333</strain>
    </source>
</reference>
<accession>A0ABV7WEA8</accession>
<organism evidence="2 3">
    <name type="scientific">Aquipuribacter hungaricus</name>
    <dbReference type="NCBI Taxonomy" id="545624"/>
    <lineage>
        <taxon>Bacteria</taxon>
        <taxon>Bacillati</taxon>
        <taxon>Actinomycetota</taxon>
        <taxon>Actinomycetes</taxon>
        <taxon>Micrococcales</taxon>
        <taxon>Intrasporangiaceae</taxon>
        <taxon>Aquipuribacter</taxon>
    </lineage>
</organism>
<dbReference type="InterPro" id="IPR005754">
    <property type="entry name" value="Sortase"/>
</dbReference>